<dbReference type="STRING" id="7232.A0A484BC94"/>
<dbReference type="OrthoDB" id="7776143at2759"/>
<dbReference type="GO" id="GO:0005576">
    <property type="term" value="C:extracellular region"/>
    <property type="evidence" value="ECO:0007669"/>
    <property type="project" value="UniProtKB-SubCell"/>
</dbReference>
<dbReference type="PANTHER" id="PTHR10009:SF12">
    <property type="entry name" value="LD43175P"/>
    <property type="match status" value="1"/>
</dbReference>
<organism evidence="5 6">
    <name type="scientific">Drosophila navojoa</name>
    <name type="common">Fruit fly</name>
    <dbReference type="NCBI Taxonomy" id="7232"/>
    <lineage>
        <taxon>Eukaryota</taxon>
        <taxon>Metazoa</taxon>
        <taxon>Ecdysozoa</taxon>
        <taxon>Arthropoda</taxon>
        <taxon>Hexapoda</taxon>
        <taxon>Insecta</taxon>
        <taxon>Pterygota</taxon>
        <taxon>Neoptera</taxon>
        <taxon>Endopterygota</taxon>
        <taxon>Diptera</taxon>
        <taxon>Brachycera</taxon>
        <taxon>Muscomorpha</taxon>
        <taxon>Ephydroidea</taxon>
        <taxon>Drosophilidae</taxon>
        <taxon>Drosophila</taxon>
    </lineage>
</organism>
<dbReference type="Proteomes" id="UP000295192">
    <property type="component" value="Unassembled WGS sequence"/>
</dbReference>
<dbReference type="PANTHER" id="PTHR10009">
    <property type="entry name" value="PROTEIN YELLOW-RELATED"/>
    <property type="match status" value="1"/>
</dbReference>
<sequence>MIFVRQSQVSLRASWLSVVFLVVRGKFKAFNMNTACIAVGVLLCTGVAVAKDNLRVAYEWREMDFQYDSPDQRWSAIERGAFNPANVIPFGLEVYRQRLFVTLPRWRNGVPASLAYLDLNDTSTKMPALRPFPSWVSHSLSDADPELVSPFRVKADRCGRLWVLDSRIAGVLEQTKLYGPAQLLIYDLHNDDLLRRHILPMSQTKQNSFFANLAIEDADCDNTYAYAADLGSPGLVVYSWRDQESWRVQHHFFHPDPLAGNFSINDIEFQWDDGLYGLALSKPESDGFSTLYFHPLSSTMEFSVKTSVLRNKTLATSGAIYRDFKILGNRGVDAQAGAQFLDAETGVLFYTLPNLNSLGCWQTSKGYNVQDRIYSNNSSFVFPSDVKVDDERRLWVLVNQMQNFIYDELYPGSINFRIYMANVKDALEHTACEATKTLPDLVGKLGEVLRTNIKLKTATDEGSKSAAAALTMSVGALLLTLFSLL</sequence>
<dbReference type="Gene3D" id="2.120.10.30">
    <property type="entry name" value="TolB, C-terminal domain"/>
    <property type="match status" value="1"/>
</dbReference>
<evidence type="ECO:0000256" key="2">
    <source>
        <dbReference type="ARBA" id="ARBA00009127"/>
    </source>
</evidence>
<reference evidence="5 6" key="1">
    <citation type="journal article" date="2019" name="J. Hered.">
        <title>An Improved Genome Assembly for Drosophila navojoa, the Basal Species in the mojavensis Cluster.</title>
        <authorList>
            <person name="Vanderlinde T."/>
            <person name="Dupim E.G."/>
            <person name="Nazario-Yepiz N.O."/>
            <person name="Carvalho A.B."/>
        </authorList>
    </citation>
    <scope>NUCLEOTIDE SEQUENCE [LARGE SCALE GENOMIC DNA]</scope>
    <source>
        <strain evidence="5">Navoj_Jal97</strain>
        <tissue evidence="5">Whole organism</tissue>
    </source>
</reference>
<name>A0A484BC94_DRONA</name>
<protein>
    <recommendedName>
        <fullName evidence="7">Bee-milk protein</fullName>
    </recommendedName>
</protein>
<dbReference type="AlphaFoldDB" id="A0A484BC94"/>
<evidence type="ECO:0000256" key="1">
    <source>
        <dbReference type="ARBA" id="ARBA00004613"/>
    </source>
</evidence>
<evidence type="ECO:0008006" key="7">
    <source>
        <dbReference type="Google" id="ProtNLM"/>
    </source>
</evidence>
<comment type="similarity">
    <text evidence="2">Belongs to the major royal jelly protein family.</text>
</comment>
<dbReference type="Pfam" id="PF03022">
    <property type="entry name" value="MRJP"/>
    <property type="match status" value="1"/>
</dbReference>
<evidence type="ECO:0000256" key="3">
    <source>
        <dbReference type="ARBA" id="ARBA00022525"/>
    </source>
</evidence>
<dbReference type="EMBL" id="LSRL02000078">
    <property type="protein sequence ID" value="TDG45431.1"/>
    <property type="molecule type" value="Genomic_DNA"/>
</dbReference>
<dbReference type="InterPro" id="IPR011042">
    <property type="entry name" value="6-blade_b-propeller_TolB-like"/>
</dbReference>
<dbReference type="OMA" id="CENTYAY"/>
<accession>A0A484BC94</accession>
<dbReference type="InterPro" id="IPR017996">
    <property type="entry name" value="MRJP/yellow-related"/>
</dbReference>
<evidence type="ECO:0000256" key="4">
    <source>
        <dbReference type="ARBA" id="ARBA00022729"/>
    </source>
</evidence>
<keyword evidence="4" id="KW-0732">Signal</keyword>
<keyword evidence="3" id="KW-0964">Secreted</keyword>
<gene>
    <name evidence="5" type="ORF">AWZ03_008197</name>
</gene>
<comment type="caution">
    <text evidence="5">The sequence shown here is derived from an EMBL/GenBank/DDBJ whole genome shotgun (WGS) entry which is preliminary data.</text>
</comment>
<comment type="subcellular location">
    <subcellularLocation>
        <location evidence="1">Secreted</location>
    </subcellularLocation>
</comment>
<proteinExistence type="inferred from homology"/>
<keyword evidence="6" id="KW-1185">Reference proteome</keyword>
<evidence type="ECO:0000313" key="5">
    <source>
        <dbReference type="EMBL" id="TDG45431.1"/>
    </source>
</evidence>
<evidence type="ECO:0000313" key="6">
    <source>
        <dbReference type="Proteomes" id="UP000295192"/>
    </source>
</evidence>